<protein>
    <recommendedName>
        <fullName evidence="2 6">Superoxide dismutase</fullName>
        <ecNumber evidence="2 6">1.15.1.1</ecNumber>
    </recommendedName>
</protein>
<dbReference type="SUPFAM" id="SSF54719">
    <property type="entry name" value="Fe,Mn superoxide dismutase (SOD), C-terminal domain"/>
    <property type="match status" value="1"/>
</dbReference>
<feature type="binding site" evidence="5">
    <location>
        <position position="36"/>
    </location>
    <ligand>
        <name>Mn(2+)</name>
        <dbReference type="ChEBI" id="CHEBI:29035"/>
    </ligand>
</feature>
<dbReference type="FunFam" id="3.55.40.20:FF:000004">
    <property type="entry name" value="Superoxide dismutase [Fe]"/>
    <property type="match status" value="1"/>
</dbReference>
<dbReference type="Gene3D" id="3.55.40.20">
    <property type="entry name" value="Iron/manganese superoxide dismutase, C-terminal domain"/>
    <property type="match status" value="1"/>
</dbReference>
<dbReference type="InterPro" id="IPR019833">
    <property type="entry name" value="Mn/Fe_SOD_BS"/>
</dbReference>
<dbReference type="STRING" id="1582439.NPIRD3C_1512"/>
<dbReference type="Gene3D" id="1.10.287.990">
    <property type="entry name" value="Fe,Mn superoxide dismutase (SOD) domain"/>
    <property type="match status" value="1"/>
</dbReference>
<feature type="domain" description="Manganese/iron superoxide dismutase C-terminal" evidence="8">
    <location>
        <begin position="108"/>
        <end position="209"/>
    </location>
</feature>
<dbReference type="PRINTS" id="PR01703">
    <property type="entry name" value="MNSODISMTASE"/>
</dbReference>
<keyword evidence="10" id="KW-1185">Reference proteome</keyword>
<dbReference type="EC" id="1.15.1.1" evidence="2 6"/>
<evidence type="ECO:0000313" key="10">
    <source>
        <dbReference type="Proteomes" id="UP000032027"/>
    </source>
</evidence>
<comment type="similarity">
    <text evidence="1 6">Belongs to the iron/manganese superoxide dismutase family.</text>
</comment>
<evidence type="ECO:0000256" key="5">
    <source>
        <dbReference type="PIRSR" id="PIRSR000349-1"/>
    </source>
</evidence>
<dbReference type="KEGG" id="nid:NPIRD3C_1512"/>
<dbReference type="InterPro" id="IPR036324">
    <property type="entry name" value="Mn/Fe_SOD_N_sf"/>
</dbReference>
<reference evidence="10" key="1">
    <citation type="submission" date="2015-02" db="EMBL/GenBank/DDBJ databases">
        <title>Characterization of two novel Thaumarchaeota isolated from the Northern Adriatic Sea.</title>
        <authorList>
            <person name="Bayer B."/>
            <person name="Vojvoda J."/>
            <person name="Offre P."/>
            <person name="Srivastava A."/>
            <person name="Elisabeth N."/>
            <person name="Garcia J.A.L."/>
            <person name="Schleper C."/>
            <person name="Herndl G.J."/>
        </authorList>
    </citation>
    <scope>NUCLEOTIDE SEQUENCE [LARGE SCALE GENOMIC DNA]</scope>
    <source>
        <strain evidence="10">D3C</strain>
    </source>
</reference>
<comment type="catalytic activity">
    <reaction evidence="6">
        <text>2 superoxide + 2 H(+) = H2O2 + O2</text>
        <dbReference type="Rhea" id="RHEA:20696"/>
        <dbReference type="ChEBI" id="CHEBI:15378"/>
        <dbReference type="ChEBI" id="CHEBI:15379"/>
        <dbReference type="ChEBI" id="CHEBI:16240"/>
        <dbReference type="ChEBI" id="CHEBI:18421"/>
        <dbReference type="EC" id="1.15.1.1"/>
    </reaction>
</comment>
<dbReference type="InterPro" id="IPR036314">
    <property type="entry name" value="SOD_C_sf"/>
</dbReference>
<dbReference type="GO" id="GO:0004784">
    <property type="term" value="F:superoxide dismutase activity"/>
    <property type="evidence" value="ECO:0007669"/>
    <property type="project" value="UniProtKB-EC"/>
</dbReference>
<organism evidence="9 10">
    <name type="scientific">Nitrosopumilus piranensis</name>
    <dbReference type="NCBI Taxonomy" id="1582439"/>
    <lineage>
        <taxon>Archaea</taxon>
        <taxon>Nitrososphaerota</taxon>
        <taxon>Nitrososphaeria</taxon>
        <taxon>Nitrosopumilales</taxon>
        <taxon>Nitrosopumilaceae</taxon>
        <taxon>Nitrosopumilus</taxon>
    </lineage>
</organism>
<dbReference type="InterPro" id="IPR001189">
    <property type="entry name" value="Mn/Fe_SOD"/>
</dbReference>
<dbReference type="PANTHER" id="PTHR43595">
    <property type="entry name" value="37S RIBOSOMAL PROTEIN S26, MITOCHONDRIAL"/>
    <property type="match status" value="1"/>
</dbReference>
<dbReference type="SUPFAM" id="SSF46609">
    <property type="entry name" value="Fe,Mn superoxide dismutase (SOD), N-terminal domain"/>
    <property type="match status" value="1"/>
</dbReference>
<dbReference type="PROSITE" id="PS00088">
    <property type="entry name" value="SOD_MN"/>
    <property type="match status" value="1"/>
</dbReference>
<evidence type="ECO:0000256" key="3">
    <source>
        <dbReference type="ARBA" id="ARBA00022723"/>
    </source>
</evidence>
<dbReference type="GO" id="GO:0046872">
    <property type="term" value="F:metal ion binding"/>
    <property type="evidence" value="ECO:0007669"/>
    <property type="project" value="UniProtKB-KW"/>
</dbReference>
<keyword evidence="3 5" id="KW-0479">Metal-binding</keyword>
<feature type="domain" description="Manganese/iron superoxide dismutase N-terminal" evidence="7">
    <location>
        <begin position="11"/>
        <end position="99"/>
    </location>
</feature>
<evidence type="ECO:0000256" key="6">
    <source>
        <dbReference type="RuleBase" id="RU000414"/>
    </source>
</evidence>
<feature type="binding site" evidence="5">
    <location>
        <position position="176"/>
    </location>
    <ligand>
        <name>Mn(2+)</name>
        <dbReference type="ChEBI" id="CHEBI:29035"/>
    </ligand>
</feature>
<comment type="function">
    <text evidence="6">Destroys radicals which are normally produced within the cells and which are toxic to biological systems.</text>
</comment>
<gene>
    <name evidence="9" type="primary">sodA</name>
    <name evidence="9" type="ORF">NPIRD3C_1512</name>
</gene>
<dbReference type="PATRIC" id="fig|1582439.9.peg.1559"/>
<accession>A0A0C5BWT9</accession>
<feature type="binding site" evidence="5">
    <location>
        <position position="180"/>
    </location>
    <ligand>
        <name>Mn(2+)</name>
        <dbReference type="ChEBI" id="CHEBI:29035"/>
    </ligand>
</feature>
<feature type="binding site" evidence="5">
    <location>
        <position position="92"/>
    </location>
    <ligand>
        <name>Mn(2+)</name>
        <dbReference type="ChEBI" id="CHEBI:29035"/>
    </ligand>
</feature>
<evidence type="ECO:0000259" key="8">
    <source>
        <dbReference type="Pfam" id="PF02777"/>
    </source>
</evidence>
<dbReference type="AlphaFoldDB" id="A0A0C5BWT9"/>
<dbReference type="Pfam" id="PF02777">
    <property type="entry name" value="Sod_Fe_C"/>
    <property type="match status" value="1"/>
</dbReference>
<dbReference type="InterPro" id="IPR019831">
    <property type="entry name" value="Mn/Fe_SOD_N"/>
</dbReference>
<evidence type="ECO:0000256" key="4">
    <source>
        <dbReference type="ARBA" id="ARBA00023002"/>
    </source>
</evidence>
<dbReference type="Pfam" id="PF00081">
    <property type="entry name" value="Sod_Fe_N"/>
    <property type="match status" value="1"/>
</dbReference>
<evidence type="ECO:0000259" key="7">
    <source>
        <dbReference type="Pfam" id="PF00081"/>
    </source>
</evidence>
<evidence type="ECO:0000256" key="2">
    <source>
        <dbReference type="ARBA" id="ARBA00012682"/>
    </source>
</evidence>
<evidence type="ECO:0000313" key="9">
    <source>
        <dbReference type="EMBL" id="AJM92724.1"/>
    </source>
</evidence>
<sequence length="215" mass="25392">MWIFLISFMVRYELPRLPYDYDELEPYIDAQTMKIHHQKHHQSYVDGLNISLEEIGSASHPQYITSVLSDLNLIPESGRNKINFFGGGFENHRLFWETMTPNGDGSPGGKMEDAIDVYYDSFDNFKKIFSNTAIEIQGSGWCWLVFNSTYNKIEIISTENQTSPWTLQKIPLLGLDLWEHAYYLKYQNKRSDYVKEWWNVVNWDYVENRFSELSE</sequence>
<dbReference type="EMBL" id="CP010868">
    <property type="protein sequence ID" value="AJM92724.1"/>
    <property type="molecule type" value="Genomic_DNA"/>
</dbReference>
<reference evidence="9 10" key="2">
    <citation type="journal article" date="2016" name="ISME J.">
        <title>Physiological and genomic characterization of two novel marine thaumarchaeal strains indicates niche differentiation.</title>
        <authorList>
            <person name="Bayer B."/>
            <person name="Vojvoda J."/>
            <person name="Offre P."/>
            <person name="Alves R.J."/>
            <person name="Elisabeth N.H."/>
            <person name="Garcia J.A."/>
            <person name="Volland J.M."/>
            <person name="Srivastava A."/>
            <person name="Schleper C."/>
            <person name="Herndl G.J."/>
        </authorList>
    </citation>
    <scope>NUCLEOTIDE SEQUENCE [LARGE SCALE GENOMIC DNA]</scope>
    <source>
        <strain evidence="9 10">D3C</strain>
    </source>
</reference>
<dbReference type="PANTHER" id="PTHR43595:SF2">
    <property type="entry name" value="SMALL RIBOSOMAL SUBUNIT PROTEIN MS42"/>
    <property type="match status" value="1"/>
</dbReference>
<dbReference type="GO" id="GO:0005737">
    <property type="term" value="C:cytoplasm"/>
    <property type="evidence" value="ECO:0007669"/>
    <property type="project" value="TreeGrafter"/>
</dbReference>
<keyword evidence="4 6" id="KW-0560">Oxidoreductase</keyword>
<dbReference type="InterPro" id="IPR019832">
    <property type="entry name" value="Mn/Fe_SOD_C"/>
</dbReference>
<dbReference type="PIRSF" id="PIRSF000349">
    <property type="entry name" value="SODismutase"/>
    <property type="match status" value="1"/>
</dbReference>
<reference evidence="9 10" key="3">
    <citation type="journal article" date="2019" name="Int. J. Syst. Evol. Microbiol.">
        <title>Nitrosopumilus adriaticus sp. nov. and Nitrosopumilus piranensis sp. nov., two ammonia-oxidizing archaea from the Adriatic Sea and members of the class Nitrososphaeria.</title>
        <authorList>
            <person name="Bayer B."/>
            <person name="Vojvoda J."/>
            <person name="Reinthaler T."/>
            <person name="Reyes C."/>
            <person name="Pinto M."/>
            <person name="Herndl G.J."/>
        </authorList>
    </citation>
    <scope>NUCLEOTIDE SEQUENCE [LARGE SCALE GENOMIC DNA]</scope>
    <source>
        <strain evidence="9 10">D3C</strain>
    </source>
</reference>
<evidence type="ECO:0000256" key="1">
    <source>
        <dbReference type="ARBA" id="ARBA00008714"/>
    </source>
</evidence>
<dbReference type="HOGENOM" id="CLU_031625_0_1_2"/>
<proteinExistence type="inferred from homology"/>
<name>A0A0C5BWT9_9ARCH</name>
<dbReference type="Proteomes" id="UP000032027">
    <property type="component" value="Chromosome"/>
</dbReference>